<keyword evidence="3" id="KW-0067">ATP-binding</keyword>
<evidence type="ECO:0000259" key="4">
    <source>
        <dbReference type="PROSITE" id="PS51192"/>
    </source>
</evidence>
<dbReference type="PANTHER" id="PTHR45626:SF51">
    <property type="entry name" value="SNF2-RELATED DOMAIN-CONTAINING PROTEIN"/>
    <property type="match status" value="1"/>
</dbReference>
<dbReference type="SMART" id="SM00487">
    <property type="entry name" value="DEXDc"/>
    <property type="match status" value="1"/>
</dbReference>
<evidence type="ECO:0000256" key="2">
    <source>
        <dbReference type="ARBA" id="ARBA00022801"/>
    </source>
</evidence>
<dbReference type="InterPro" id="IPR049730">
    <property type="entry name" value="SNF2/RAD54-like_C"/>
</dbReference>
<keyword evidence="2" id="KW-0378">Hydrolase</keyword>
<dbReference type="PROSITE" id="PS51194">
    <property type="entry name" value="HELICASE_CTER"/>
    <property type="match status" value="1"/>
</dbReference>
<organism evidence="6 7">
    <name type="scientific">Cristinia sonorae</name>
    <dbReference type="NCBI Taxonomy" id="1940300"/>
    <lineage>
        <taxon>Eukaryota</taxon>
        <taxon>Fungi</taxon>
        <taxon>Dikarya</taxon>
        <taxon>Basidiomycota</taxon>
        <taxon>Agaricomycotina</taxon>
        <taxon>Agaricomycetes</taxon>
        <taxon>Agaricomycetidae</taxon>
        <taxon>Agaricales</taxon>
        <taxon>Pleurotineae</taxon>
        <taxon>Stephanosporaceae</taxon>
        <taxon>Cristinia</taxon>
    </lineage>
</organism>
<keyword evidence="1" id="KW-0547">Nucleotide-binding</keyword>
<dbReference type="PROSITE" id="PS51192">
    <property type="entry name" value="HELICASE_ATP_BIND_1"/>
    <property type="match status" value="1"/>
</dbReference>
<dbReference type="GO" id="GO:0008094">
    <property type="term" value="F:ATP-dependent activity, acting on DNA"/>
    <property type="evidence" value="ECO:0007669"/>
    <property type="project" value="TreeGrafter"/>
</dbReference>
<dbReference type="EMBL" id="JAEVFJ010000019">
    <property type="protein sequence ID" value="KAH8099601.1"/>
    <property type="molecule type" value="Genomic_DNA"/>
</dbReference>
<dbReference type="InterPro" id="IPR000330">
    <property type="entry name" value="SNF2_N"/>
</dbReference>
<name>A0A8K0XP22_9AGAR</name>
<dbReference type="GO" id="GO:0006281">
    <property type="term" value="P:DNA repair"/>
    <property type="evidence" value="ECO:0007669"/>
    <property type="project" value="TreeGrafter"/>
</dbReference>
<evidence type="ECO:0000256" key="1">
    <source>
        <dbReference type="ARBA" id="ARBA00022741"/>
    </source>
</evidence>
<dbReference type="Proteomes" id="UP000813824">
    <property type="component" value="Unassembled WGS sequence"/>
</dbReference>
<comment type="caution">
    <text evidence="6">The sequence shown here is derived from an EMBL/GenBank/DDBJ whole genome shotgun (WGS) entry which is preliminary data.</text>
</comment>
<accession>A0A8K0XP22</accession>
<dbReference type="GO" id="GO:0005634">
    <property type="term" value="C:nucleus"/>
    <property type="evidence" value="ECO:0007669"/>
    <property type="project" value="TreeGrafter"/>
</dbReference>
<protein>
    <submittedName>
        <fullName evidence="6">SNF2 family N-terminal domain-containing protein</fullName>
    </submittedName>
</protein>
<dbReference type="PANTHER" id="PTHR45626">
    <property type="entry name" value="TRANSCRIPTION TERMINATION FACTOR 2-RELATED"/>
    <property type="match status" value="1"/>
</dbReference>
<reference evidence="6" key="1">
    <citation type="journal article" date="2021" name="New Phytol.">
        <title>Evolutionary innovations through gain and loss of genes in the ectomycorrhizal Boletales.</title>
        <authorList>
            <person name="Wu G."/>
            <person name="Miyauchi S."/>
            <person name="Morin E."/>
            <person name="Kuo A."/>
            <person name="Drula E."/>
            <person name="Varga T."/>
            <person name="Kohler A."/>
            <person name="Feng B."/>
            <person name="Cao Y."/>
            <person name="Lipzen A."/>
            <person name="Daum C."/>
            <person name="Hundley H."/>
            <person name="Pangilinan J."/>
            <person name="Johnson J."/>
            <person name="Barry K."/>
            <person name="LaButti K."/>
            <person name="Ng V."/>
            <person name="Ahrendt S."/>
            <person name="Min B."/>
            <person name="Choi I.G."/>
            <person name="Park H."/>
            <person name="Plett J.M."/>
            <person name="Magnuson J."/>
            <person name="Spatafora J.W."/>
            <person name="Nagy L.G."/>
            <person name="Henrissat B."/>
            <person name="Grigoriev I.V."/>
            <person name="Yang Z.L."/>
            <person name="Xu J."/>
            <person name="Martin F.M."/>
        </authorList>
    </citation>
    <scope>NUCLEOTIDE SEQUENCE</scope>
    <source>
        <strain evidence="6">KKN 215</strain>
    </source>
</reference>
<dbReference type="GO" id="GO:0005524">
    <property type="term" value="F:ATP binding"/>
    <property type="evidence" value="ECO:0007669"/>
    <property type="project" value="UniProtKB-KW"/>
</dbReference>
<gene>
    <name evidence="6" type="ORF">BXZ70DRAFT_1009002</name>
</gene>
<evidence type="ECO:0000259" key="5">
    <source>
        <dbReference type="PROSITE" id="PS51194"/>
    </source>
</evidence>
<dbReference type="Gene3D" id="3.40.50.300">
    <property type="entry name" value="P-loop containing nucleotide triphosphate hydrolases"/>
    <property type="match status" value="1"/>
</dbReference>
<evidence type="ECO:0000313" key="6">
    <source>
        <dbReference type="EMBL" id="KAH8099601.1"/>
    </source>
</evidence>
<dbReference type="AlphaFoldDB" id="A0A8K0XP22"/>
<dbReference type="OrthoDB" id="2801544at2759"/>
<dbReference type="InterPro" id="IPR014001">
    <property type="entry name" value="Helicase_ATP-bd"/>
</dbReference>
<dbReference type="InterPro" id="IPR001650">
    <property type="entry name" value="Helicase_C-like"/>
</dbReference>
<dbReference type="InterPro" id="IPR038718">
    <property type="entry name" value="SNF2-like_sf"/>
</dbReference>
<dbReference type="SUPFAM" id="SSF52540">
    <property type="entry name" value="P-loop containing nucleoside triphosphate hydrolases"/>
    <property type="match status" value="2"/>
</dbReference>
<evidence type="ECO:0000256" key="3">
    <source>
        <dbReference type="ARBA" id="ARBA00022840"/>
    </source>
</evidence>
<dbReference type="InterPro" id="IPR027417">
    <property type="entry name" value="P-loop_NTPase"/>
</dbReference>
<keyword evidence="7" id="KW-1185">Reference proteome</keyword>
<feature type="domain" description="Helicase C-terminal" evidence="5">
    <location>
        <begin position="1019"/>
        <end position="1161"/>
    </location>
</feature>
<evidence type="ECO:0000313" key="7">
    <source>
        <dbReference type="Proteomes" id="UP000813824"/>
    </source>
</evidence>
<dbReference type="CDD" id="cd18793">
    <property type="entry name" value="SF2_C_SNF"/>
    <property type="match status" value="1"/>
</dbReference>
<dbReference type="Pfam" id="PF00176">
    <property type="entry name" value="SNF2-rel_dom"/>
    <property type="match status" value="1"/>
</dbReference>
<dbReference type="Pfam" id="PF00271">
    <property type="entry name" value="Helicase_C"/>
    <property type="match status" value="1"/>
</dbReference>
<feature type="domain" description="Helicase ATP-binding" evidence="4">
    <location>
        <begin position="433"/>
        <end position="591"/>
    </location>
</feature>
<dbReference type="Gene3D" id="3.40.50.10810">
    <property type="entry name" value="Tandem AAA-ATPase domain"/>
    <property type="match status" value="1"/>
</dbReference>
<dbReference type="GO" id="GO:0016787">
    <property type="term" value="F:hydrolase activity"/>
    <property type="evidence" value="ECO:0007669"/>
    <property type="project" value="UniProtKB-KW"/>
</dbReference>
<dbReference type="InterPro" id="IPR050628">
    <property type="entry name" value="SNF2_RAD54_helicase_TF"/>
</dbReference>
<proteinExistence type="predicted"/>
<sequence length="1271" mass="142563">MDMKQEAPLESIPTAPKCGFNGSPVLPSQLADHLDQLLAAGTVNIHLQDLQEDIQTGHPALLPLPSEVNPVSGVDIQLLDDLHYFAGEGLVACQTYIRRSSRGNGTTLVIRVYLVPHDLPLLVDIKLSEKARVARHSFRSLLSRIMRNTHEWSHPEEEILQDDGAAPIIEPFYPEETDVRTMGDLYSSLESPNPPDPPVNIDNISVNGRLHGMRTTLYAYQRRSVKAMLCRELCSSPVPSPLYIALNGPGLGGNSVTCYFQPATMELLKERPMVSPSKGGILCEELGTGKTVMILALIVATLDQLPTAQSSPDAAPQSVLTPLSIRGFCRAEDERARSLGLSREGAPTTIPTLRELLIHQCRVLPTSRSTVRFMKSLPRGVRKDVAYGIANNVPFFLHSAVEGDIASDSRPKTRAYEKSRAEPPRPLFLSSATLVIVPSNLLHQWQSEILKHCQDSIKVLLLSDDSNRELPRTVELATDYDIILMSHMRFAKEEQKSRPGKLNRVCRCPHVSTHIRVPLCVCDWKSAVSPFLSIRWKRIVVDEGHKAHNRTSNLTTFARRLSVERRWIVTGTPTTHLMGLQFGQNGEKDNSELSQLVDASTDLDLKPSNLTVIPGEEQHCEVLKGRIWSHDGDREDLNKLYRMIGHFLMIKPFAVTTESVENSRIFSTHVMDALIPGPRMLPRPGSIRMLQQIMEMVMIRHRCEDIEKDIVLPSMKHETVLLDLDHFAAISYNVIQARLAVNTISSERHGKDYVFHPSNQMYLQQTVVTMSQAMFWIADDLEFLYKLDQTVSSSDEVRRKASMSIALSESDHKLLDDALRIVSNAANNALWRGMVNHPDIYHQVTGLPMEVYKAWTDLNDRTSGDPHVQQSSGRPAYFVSCARLLSLRNLFAKHLNHGNSPTIPQVVEWGSLVSEMEDLKYEVYLSQIHSKKTMRRQLLSSESSKEAWREKMTKRNGSELKFLHHDLLRAQMAMNDIQSTDRLGAPVGATYRSQSDGPSANPLADVRIGNSMSSKLNFILQEIMQYAPEDKFLVFSYSPMSLAYIAESLELLEVKHILLAPTTHVRLREQMILTFETSDTDRVLLMELKHGARGLNITSANRVIFCEPVWKGDEEAQAIKRVHRIGQKKSVIVKTLAIRNTFEEYVRDTDYSYPAPNGSAITAGEIRAKQLVADALRNPTFLPLPGLDTSGKTASFEVPFMRHSNMEASLPSGIDNTQVAGPSVLDPGEDSEAEVIETPVVVIQVCFTVRAKLRRAIYPNLDVKLKFRDWR</sequence>